<dbReference type="EMBL" id="DRBW01000219">
    <property type="protein sequence ID" value="HDM90734.1"/>
    <property type="molecule type" value="Genomic_DNA"/>
</dbReference>
<dbReference type="Proteomes" id="UP000885931">
    <property type="component" value="Unassembled WGS sequence"/>
</dbReference>
<dbReference type="InterPro" id="IPR006016">
    <property type="entry name" value="UspA"/>
</dbReference>
<gene>
    <name evidence="3" type="ORF">ENG67_05985</name>
</gene>
<dbReference type="InterPro" id="IPR006015">
    <property type="entry name" value="Universal_stress_UspA"/>
</dbReference>
<dbReference type="CDD" id="cd00293">
    <property type="entry name" value="USP-like"/>
    <property type="match status" value="2"/>
</dbReference>
<sequence>MAEIDVKKILVGIDFSNFTDPLIQVASHLGRAFNSAVHLIHIVPPLELPLDPEGIISGWTSFSIEEELEKQAEESLLKLAEKLRTSGVKEVDVFVMTGNPKEGYLSYAEQIGADLGIIGSHGYSDLPKFLSLGGISEGIIRGADFPVMVVKKLEDREKGFEEILLAVDFSEYSKKAALWAAYFVDRLRAKVRALYVMPDFAKLALSSESKIELDRSEEKLRAEIEKRLADWLADLGLSGAVTEVKKGDADKSIAEASERADLVIMGKRGQSGLKRLFMGSITEKVLRASRTDVLVVHQAS</sequence>
<reference evidence="3" key="1">
    <citation type="journal article" date="2020" name="mSystems">
        <title>Genome- and Community-Level Interaction Insights into Carbon Utilization and Element Cycling Functions of Hydrothermarchaeota in Hydrothermal Sediment.</title>
        <authorList>
            <person name="Zhou Z."/>
            <person name="Liu Y."/>
            <person name="Xu W."/>
            <person name="Pan J."/>
            <person name="Luo Z.H."/>
            <person name="Li M."/>
        </authorList>
    </citation>
    <scope>NUCLEOTIDE SEQUENCE [LARGE SCALE GENOMIC DNA]</scope>
    <source>
        <strain evidence="3">HyVt-237</strain>
    </source>
</reference>
<dbReference type="Pfam" id="PF00582">
    <property type="entry name" value="Usp"/>
    <property type="match status" value="2"/>
</dbReference>
<dbReference type="AlphaFoldDB" id="A0A7C1BF35"/>
<dbReference type="PANTHER" id="PTHR46268">
    <property type="entry name" value="STRESS RESPONSE PROTEIN NHAX"/>
    <property type="match status" value="1"/>
</dbReference>
<name>A0A7C1BF35_UNCW3</name>
<proteinExistence type="inferred from homology"/>
<accession>A0A7C1BF35</accession>
<evidence type="ECO:0000313" key="3">
    <source>
        <dbReference type="EMBL" id="HDM90734.1"/>
    </source>
</evidence>
<evidence type="ECO:0000259" key="2">
    <source>
        <dbReference type="Pfam" id="PF00582"/>
    </source>
</evidence>
<dbReference type="SUPFAM" id="SSF52402">
    <property type="entry name" value="Adenine nucleotide alpha hydrolases-like"/>
    <property type="match status" value="2"/>
</dbReference>
<dbReference type="Gene3D" id="3.40.50.620">
    <property type="entry name" value="HUPs"/>
    <property type="match status" value="2"/>
</dbReference>
<dbReference type="PRINTS" id="PR01438">
    <property type="entry name" value="UNVRSLSTRESS"/>
</dbReference>
<dbReference type="InterPro" id="IPR014729">
    <property type="entry name" value="Rossmann-like_a/b/a_fold"/>
</dbReference>
<comment type="similarity">
    <text evidence="1">Belongs to the universal stress protein A family.</text>
</comment>
<feature type="domain" description="UspA" evidence="2">
    <location>
        <begin position="160"/>
        <end position="297"/>
    </location>
</feature>
<protein>
    <submittedName>
        <fullName evidence="3">Universal stress protein</fullName>
    </submittedName>
</protein>
<organism evidence="3">
    <name type="scientific">candidate division WOR-3 bacterium</name>
    <dbReference type="NCBI Taxonomy" id="2052148"/>
    <lineage>
        <taxon>Bacteria</taxon>
        <taxon>Bacteria division WOR-3</taxon>
    </lineage>
</organism>
<feature type="domain" description="UspA" evidence="2">
    <location>
        <begin position="7"/>
        <end position="151"/>
    </location>
</feature>
<comment type="caution">
    <text evidence="3">The sequence shown here is derived from an EMBL/GenBank/DDBJ whole genome shotgun (WGS) entry which is preliminary data.</text>
</comment>
<evidence type="ECO:0000256" key="1">
    <source>
        <dbReference type="ARBA" id="ARBA00008791"/>
    </source>
</evidence>
<dbReference type="PANTHER" id="PTHR46268:SF6">
    <property type="entry name" value="UNIVERSAL STRESS PROTEIN UP12"/>
    <property type="match status" value="1"/>
</dbReference>